<organism evidence="2 3">
    <name type="scientific">Orbilia ellipsospora</name>
    <dbReference type="NCBI Taxonomy" id="2528407"/>
    <lineage>
        <taxon>Eukaryota</taxon>
        <taxon>Fungi</taxon>
        <taxon>Dikarya</taxon>
        <taxon>Ascomycota</taxon>
        <taxon>Pezizomycotina</taxon>
        <taxon>Orbiliomycetes</taxon>
        <taxon>Orbiliales</taxon>
        <taxon>Orbiliaceae</taxon>
        <taxon>Orbilia</taxon>
    </lineage>
</organism>
<evidence type="ECO:0000313" key="2">
    <source>
        <dbReference type="EMBL" id="KAK6528750.1"/>
    </source>
</evidence>
<feature type="compositionally biased region" description="Basic residues" evidence="1">
    <location>
        <begin position="116"/>
        <end position="128"/>
    </location>
</feature>
<accession>A0AAV9WWS0</accession>
<comment type="caution">
    <text evidence="2">The sequence shown here is derived from an EMBL/GenBank/DDBJ whole genome shotgun (WGS) entry which is preliminary data.</text>
</comment>
<proteinExistence type="predicted"/>
<evidence type="ECO:0000313" key="3">
    <source>
        <dbReference type="Proteomes" id="UP001365542"/>
    </source>
</evidence>
<evidence type="ECO:0000256" key="1">
    <source>
        <dbReference type="SAM" id="MobiDB-lite"/>
    </source>
</evidence>
<feature type="compositionally biased region" description="Basic and acidic residues" evidence="1">
    <location>
        <begin position="140"/>
        <end position="192"/>
    </location>
</feature>
<sequence length="198" mass="21912">MGKVVWTPENDRKLLIRLIDKSAKSYNSEALCELFEGATPKAIEERIAKLKREAKALDSRCAVQPSAPHKPKGNYYTAPPVPGQHYGGTKRKITQTQEEKKDEGQESEKEVDGKPAKKPRIGKKKKTVKKTEVATFIVGEKAKKADKKADDANQKPEEADEKAKEANEKYGQADEKTEQADEIAKVDTDEGSKMGATV</sequence>
<gene>
    <name evidence="2" type="ORF">TWF694_003989</name>
</gene>
<feature type="region of interest" description="Disordered" evidence="1">
    <location>
        <begin position="57"/>
        <end position="198"/>
    </location>
</feature>
<protein>
    <submittedName>
        <fullName evidence="2">Uncharacterized protein</fullName>
    </submittedName>
</protein>
<dbReference type="Proteomes" id="UP001365542">
    <property type="component" value="Unassembled WGS sequence"/>
</dbReference>
<name>A0AAV9WWS0_9PEZI</name>
<dbReference type="AlphaFoldDB" id="A0AAV9WWS0"/>
<keyword evidence="3" id="KW-1185">Reference proteome</keyword>
<dbReference type="EMBL" id="JAVHJO010000014">
    <property type="protein sequence ID" value="KAK6528750.1"/>
    <property type="molecule type" value="Genomic_DNA"/>
</dbReference>
<feature type="compositionally biased region" description="Basic and acidic residues" evidence="1">
    <location>
        <begin position="97"/>
        <end position="115"/>
    </location>
</feature>
<reference evidence="2 3" key="1">
    <citation type="submission" date="2019-10" db="EMBL/GenBank/DDBJ databases">
        <authorList>
            <person name="Palmer J.M."/>
        </authorList>
    </citation>
    <scope>NUCLEOTIDE SEQUENCE [LARGE SCALE GENOMIC DNA]</scope>
    <source>
        <strain evidence="2 3">TWF694</strain>
    </source>
</reference>